<comment type="caution">
    <text evidence="3">The sequence shown here is derived from an EMBL/GenBank/DDBJ whole genome shotgun (WGS) entry which is preliminary data.</text>
</comment>
<dbReference type="SUPFAM" id="SSF52540">
    <property type="entry name" value="P-loop containing nucleoside triphosphate hydrolases"/>
    <property type="match status" value="1"/>
</dbReference>
<dbReference type="PROSITE" id="PS00893">
    <property type="entry name" value="NUDIX_BOX"/>
    <property type="match status" value="1"/>
</dbReference>
<evidence type="ECO:0000256" key="1">
    <source>
        <dbReference type="ARBA" id="ARBA00022801"/>
    </source>
</evidence>
<protein>
    <recommendedName>
        <fullName evidence="2">Nudix hydrolase domain-containing protein</fullName>
    </recommendedName>
</protein>
<dbReference type="Gene3D" id="3.90.79.10">
    <property type="entry name" value="Nucleoside Triphosphate Pyrophosphohydrolase"/>
    <property type="match status" value="1"/>
</dbReference>
<proteinExistence type="predicted"/>
<dbReference type="EMBL" id="MFVL01000001">
    <property type="protein sequence ID" value="OGJ02319.1"/>
    <property type="molecule type" value="Genomic_DNA"/>
</dbReference>
<dbReference type="InterPro" id="IPR020084">
    <property type="entry name" value="NUDIX_hydrolase_CS"/>
</dbReference>
<dbReference type="InterPro" id="IPR027417">
    <property type="entry name" value="P-loop_NTPase"/>
</dbReference>
<dbReference type="AlphaFoldDB" id="A0A1F6Y7K4"/>
<evidence type="ECO:0000313" key="3">
    <source>
        <dbReference type="EMBL" id="OGJ02319.1"/>
    </source>
</evidence>
<sequence>MENKYLNLLKKKVAEGELNIFFIIAPPRSNSTLIEYILSLSTDIDVVCHEPFVGARKIDFDPEVGYKNIYDQLGGDHFLNSTSRKTILIKEMSQWLIESHEYKNLLSLTQNKILILIRNPLLTVESRIRRILKSLNLRPGLSLQQYLLDFFSKEDGIINFNEGLKTLNFGSVLQGAICEADKLGLRSDEMYISPRLEIHKFLLDSFAIKFNYASWDDIVEHKAYHEYDYNFFEKILKINLHRNFFEEREFLSLLKIVEYLDVSTKAYVVYDATDMRIKPDLFIKKICFQLNIAFSDKMIHWSGKIKIETNQNRKHEKIWYQRLYQSSEIKEPVEIPSRLSDFPSFMRKYILNVNLPIYAILSLKKSKVFDTKKLNLSKLIIDVQPENKKRLMDLGVVGKSTKFGKELVLMKDIDPIYAVTNDVSLMDDPDFISRKIAYKIELAQTKLNIKCDMDSVGFSLENEYIDLVDKNNVVVGITDAKIAHIKKQLHRVVGILLFDEVGNIILQSGTKYNLLELSVGGHVQRGENYEDAAHREMFEELGITTHLDHLFTFLPVNNKMGHFWSIFKGEIPPAWEFKQTEEVKNIIRVNFQEFLKKVKNEPDLFTVGVLNIINEYVRINNIQ</sequence>
<dbReference type="Pfam" id="PF00293">
    <property type="entry name" value="NUDIX"/>
    <property type="match status" value="1"/>
</dbReference>
<dbReference type="InterPro" id="IPR015797">
    <property type="entry name" value="NUDIX_hydrolase-like_dom_sf"/>
</dbReference>
<organism evidence="3 4">
    <name type="scientific">Candidatus Nomurabacteria bacterium RIFCSPLOWO2_02_FULL_40_67</name>
    <dbReference type="NCBI Taxonomy" id="1801787"/>
    <lineage>
        <taxon>Bacteria</taxon>
        <taxon>Candidatus Nomuraibacteriota</taxon>
    </lineage>
</organism>
<feature type="domain" description="Nudix hydrolase" evidence="2">
    <location>
        <begin position="488"/>
        <end position="611"/>
    </location>
</feature>
<accession>A0A1F6Y7K4</accession>
<reference evidence="3 4" key="1">
    <citation type="journal article" date="2016" name="Nat. Commun.">
        <title>Thousands of microbial genomes shed light on interconnected biogeochemical processes in an aquifer system.</title>
        <authorList>
            <person name="Anantharaman K."/>
            <person name="Brown C.T."/>
            <person name="Hug L.A."/>
            <person name="Sharon I."/>
            <person name="Castelle C.J."/>
            <person name="Probst A.J."/>
            <person name="Thomas B.C."/>
            <person name="Singh A."/>
            <person name="Wilkins M.J."/>
            <person name="Karaoz U."/>
            <person name="Brodie E.L."/>
            <person name="Williams K.H."/>
            <person name="Hubbard S.S."/>
            <person name="Banfield J.F."/>
        </authorList>
    </citation>
    <scope>NUCLEOTIDE SEQUENCE [LARGE SCALE GENOMIC DNA]</scope>
</reference>
<dbReference type="Proteomes" id="UP000177693">
    <property type="component" value="Unassembled WGS sequence"/>
</dbReference>
<dbReference type="Gene3D" id="3.40.50.300">
    <property type="entry name" value="P-loop containing nucleotide triphosphate hydrolases"/>
    <property type="match status" value="1"/>
</dbReference>
<keyword evidence="1" id="KW-0378">Hydrolase</keyword>
<evidence type="ECO:0000259" key="2">
    <source>
        <dbReference type="PROSITE" id="PS51462"/>
    </source>
</evidence>
<name>A0A1F6Y7K4_9BACT</name>
<dbReference type="InterPro" id="IPR000086">
    <property type="entry name" value="NUDIX_hydrolase_dom"/>
</dbReference>
<gene>
    <name evidence="3" type="ORF">A3I23_02890</name>
</gene>
<evidence type="ECO:0000313" key="4">
    <source>
        <dbReference type="Proteomes" id="UP000177693"/>
    </source>
</evidence>
<dbReference type="SUPFAM" id="SSF55811">
    <property type="entry name" value="Nudix"/>
    <property type="match status" value="1"/>
</dbReference>
<dbReference type="GO" id="GO:0016787">
    <property type="term" value="F:hydrolase activity"/>
    <property type="evidence" value="ECO:0007669"/>
    <property type="project" value="UniProtKB-KW"/>
</dbReference>
<dbReference type="PROSITE" id="PS51462">
    <property type="entry name" value="NUDIX"/>
    <property type="match status" value="1"/>
</dbReference>